<accession>A0A085LSG0</accession>
<evidence type="ECO:0000313" key="3">
    <source>
        <dbReference type="Proteomes" id="UP000030764"/>
    </source>
</evidence>
<dbReference type="EMBL" id="KL363310">
    <property type="protein sequence ID" value="KFD47906.1"/>
    <property type="molecule type" value="Genomic_DNA"/>
</dbReference>
<sequence>MKRKDLVLRRKTNVAERTPADLEGIVYDIGHYTTFCGELKSINLGPTDIMVSYDVKDLFTSLPIPETLQILLELLSSDETLPQRTKLNPFHSTLIRHRTVQYGISFMTQLSRSIRLTHMTGTSSIAEGSTSSSYPALAIWMLRPSNYDIPRNRTVESKSAKSVVTKKSGYVRRPASQFCCHVWQMEQS</sequence>
<gene>
    <name evidence="1" type="ORF">M513_11197</name>
    <name evidence="2" type="ORF">M514_11197</name>
</gene>
<dbReference type="Proteomes" id="UP000030764">
    <property type="component" value="Unassembled WGS sequence"/>
</dbReference>
<proteinExistence type="predicted"/>
<dbReference type="Proteomes" id="UP000030758">
    <property type="component" value="Unassembled WGS sequence"/>
</dbReference>
<reference evidence="1 3" key="1">
    <citation type="journal article" date="2014" name="Nat. Genet.">
        <title>Genome and transcriptome of the porcine whipworm Trichuris suis.</title>
        <authorList>
            <person name="Jex A.R."/>
            <person name="Nejsum P."/>
            <person name="Schwarz E.M."/>
            <person name="Hu L."/>
            <person name="Young N.D."/>
            <person name="Hall R.S."/>
            <person name="Korhonen P.K."/>
            <person name="Liao S."/>
            <person name="Thamsborg S."/>
            <person name="Xia J."/>
            <person name="Xu P."/>
            <person name="Wang S."/>
            <person name="Scheerlinck J.P."/>
            <person name="Hofmann A."/>
            <person name="Sternberg P.W."/>
            <person name="Wang J."/>
            <person name="Gasser R.B."/>
        </authorList>
    </citation>
    <scope>NUCLEOTIDE SEQUENCE [LARGE SCALE GENOMIC DNA]</scope>
    <source>
        <strain evidence="2">DCEP-RM93F</strain>
        <strain evidence="1">DCEP-RM93M</strain>
    </source>
</reference>
<dbReference type="AlphaFoldDB" id="A0A085LSG0"/>
<keyword evidence="3" id="KW-1185">Reference proteome</keyword>
<evidence type="ECO:0000313" key="1">
    <source>
        <dbReference type="EMBL" id="KFD47906.1"/>
    </source>
</evidence>
<evidence type="ECO:0000313" key="2">
    <source>
        <dbReference type="EMBL" id="KFD59583.1"/>
    </source>
</evidence>
<dbReference type="EMBL" id="KL367819">
    <property type="protein sequence ID" value="KFD59583.1"/>
    <property type="molecule type" value="Genomic_DNA"/>
</dbReference>
<organism evidence="1 3">
    <name type="scientific">Trichuris suis</name>
    <name type="common">pig whipworm</name>
    <dbReference type="NCBI Taxonomy" id="68888"/>
    <lineage>
        <taxon>Eukaryota</taxon>
        <taxon>Metazoa</taxon>
        <taxon>Ecdysozoa</taxon>
        <taxon>Nematoda</taxon>
        <taxon>Enoplea</taxon>
        <taxon>Dorylaimia</taxon>
        <taxon>Trichinellida</taxon>
        <taxon>Trichuridae</taxon>
        <taxon>Trichuris</taxon>
    </lineage>
</organism>
<protein>
    <submittedName>
        <fullName evidence="1">Uncharacterized protein</fullName>
    </submittedName>
</protein>
<name>A0A085LSG0_9BILA</name>